<dbReference type="SUPFAM" id="SSF56112">
    <property type="entry name" value="Protein kinase-like (PK-like)"/>
    <property type="match status" value="1"/>
</dbReference>
<dbReference type="SMART" id="SM00220">
    <property type="entry name" value="S_TKc"/>
    <property type="match status" value="1"/>
</dbReference>
<dbReference type="GO" id="GO:0004674">
    <property type="term" value="F:protein serine/threonine kinase activity"/>
    <property type="evidence" value="ECO:0007669"/>
    <property type="project" value="UniProtKB-KW"/>
</dbReference>
<accession>A0ABY1PQS9</accession>
<keyword evidence="6" id="KW-0812">Transmembrane</keyword>
<keyword evidence="6" id="KW-0472">Membrane</keyword>
<dbReference type="PROSITE" id="PS50011">
    <property type="entry name" value="PROTEIN_KINASE_DOM"/>
    <property type="match status" value="1"/>
</dbReference>
<dbReference type="PROSITE" id="PS00108">
    <property type="entry name" value="PROTEIN_KINASE_ST"/>
    <property type="match status" value="1"/>
</dbReference>
<dbReference type="InterPro" id="IPR011009">
    <property type="entry name" value="Kinase-like_dom_sf"/>
</dbReference>
<dbReference type="RefSeq" id="WP_283430776.1">
    <property type="nucleotide sequence ID" value="NZ_FXUG01000001.1"/>
</dbReference>
<dbReference type="InterPro" id="IPR000719">
    <property type="entry name" value="Prot_kinase_dom"/>
</dbReference>
<evidence type="ECO:0000256" key="3">
    <source>
        <dbReference type="ARBA" id="ARBA00022777"/>
    </source>
</evidence>
<evidence type="ECO:0000256" key="6">
    <source>
        <dbReference type="SAM" id="Phobius"/>
    </source>
</evidence>
<proteinExistence type="predicted"/>
<reference evidence="8 9" key="1">
    <citation type="submission" date="2017-05" db="EMBL/GenBank/DDBJ databases">
        <authorList>
            <person name="Varghese N."/>
            <person name="Submissions S."/>
        </authorList>
    </citation>
    <scope>NUCLEOTIDE SEQUENCE [LARGE SCALE GENOMIC DNA]</scope>
    <source>
        <strain evidence="8 9">DSM 25457</strain>
    </source>
</reference>
<feature type="binding site" evidence="5">
    <location>
        <position position="151"/>
    </location>
    <ligand>
        <name>ATP</name>
        <dbReference type="ChEBI" id="CHEBI:30616"/>
    </ligand>
</feature>
<feature type="domain" description="Protein kinase" evidence="7">
    <location>
        <begin position="122"/>
        <end position="383"/>
    </location>
</feature>
<evidence type="ECO:0000256" key="1">
    <source>
        <dbReference type="ARBA" id="ARBA00022679"/>
    </source>
</evidence>
<evidence type="ECO:0000256" key="2">
    <source>
        <dbReference type="ARBA" id="ARBA00022741"/>
    </source>
</evidence>
<dbReference type="Proteomes" id="UP001158067">
    <property type="component" value="Unassembled WGS sequence"/>
</dbReference>
<evidence type="ECO:0000256" key="4">
    <source>
        <dbReference type="ARBA" id="ARBA00022840"/>
    </source>
</evidence>
<dbReference type="EMBL" id="FXUG01000001">
    <property type="protein sequence ID" value="SMP41211.1"/>
    <property type="molecule type" value="Genomic_DNA"/>
</dbReference>
<sequence length="662" mass="73062">MKSSAKCLDRRTIAALQNGSLSPETVGEIEAHLNVCQSCCHAVESAFGADAWWKNAGRYLRDEIAPLASDSPCVHHGDGTAASECFGTSTGGAQAGDRIHTELMRLLAPTDYPDMLGRIGHYEIAGVLGYGGMGGVFKGFDRSLHRFVAIKMLLPHLAVSAASRARFAREAKAIAAVVDDHVMAIHGVDQWQSVPYFVMPLLRGESLQTRLSDHGALGLREVLRISMQAAKGLAAAHAQGIIHRDVKPANIFLDGETDRAQLMDFGIAVALDDPSLTKTGILTGTPQFMSPEQARSETVTARSDLFSLGSVIYSMATGEAPFRAETIYGLLRLITDQSPRPIREINPDAPPWLDKIVSKLMEKTPSDRFKSAEEVADLLQGCLAHIQQPTAVALPSQLDTIGPHDSRLIDRTKVATPRLALAISLLAVSILVVSFFSKNDQTIFRVSQIETLPHEIVVDGLDRLSVAELWNRWKEMPVDSMYERRAKRRLREVYQFETNVSSAPEYLNRRRQWATEILPLVTSGVTKSKADFLLEFLQPLDPAMQSRLDFPNQEIDAASSLRDASADRSHQRDLETVGWDIQTTLAMTLARLGRHTDAELVIDNLIQQIQGSIDSQGGDREVPYLGYYQPLHSVMNWCCFYHATIQNMTVVTLETNLEDEVP</sequence>
<dbReference type="Gene3D" id="1.10.510.10">
    <property type="entry name" value="Transferase(Phosphotransferase) domain 1"/>
    <property type="match status" value="1"/>
</dbReference>
<dbReference type="PANTHER" id="PTHR43289">
    <property type="entry name" value="MITOGEN-ACTIVATED PROTEIN KINASE KINASE KINASE 20-RELATED"/>
    <property type="match status" value="1"/>
</dbReference>
<protein>
    <submittedName>
        <fullName evidence="8">Serine/threonine protein kinase</fullName>
    </submittedName>
</protein>
<dbReference type="PANTHER" id="PTHR43289:SF6">
    <property type="entry name" value="SERINE_THREONINE-PROTEIN KINASE NEKL-3"/>
    <property type="match status" value="1"/>
</dbReference>
<evidence type="ECO:0000313" key="9">
    <source>
        <dbReference type="Proteomes" id="UP001158067"/>
    </source>
</evidence>
<keyword evidence="9" id="KW-1185">Reference proteome</keyword>
<evidence type="ECO:0000259" key="7">
    <source>
        <dbReference type="PROSITE" id="PS50011"/>
    </source>
</evidence>
<dbReference type="CDD" id="cd14014">
    <property type="entry name" value="STKc_PknB_like"/>
    <property type="match status" value="1"/>
</dbReference>
<dbReference type="PROSITE" id="PS00107">
    <property type="entry name" value="PROTEIN_KINASE_ATP"/>
    <property type="match status" value="1"/>
</dbReference>
<dbReference type="Gene3D" id="3.30.200.20">
    <property type="entry name" value="Phosphorylase Kinase, domain 1"/>
    <property type="match status" value="1"/>
</dbReference>
<keyword evidence="3 8" id="KW-0418">Kinase</keyword>
<name>A0ABY1PQS9_9BACT</name>
<evidence type="ECO:0000313" key="8">
    <source>
        <dbReference type="EMBL" id="SMP41211.1"/>
    </source>
</evidence>
<keyword evidence="8" id="KW-0723">Serine/threonine-protein kinase</keyword>
<feature type="transmembrane region" description="Helical" evidence="6">
    <location>
        <begin position="419"/>
        <end position="437"/>
    </location>
</feature>
<comment type="caution">
    <text evidence="8">The sequence shown here is derived from an EMBL/GenBank/DDBJ whole genome shotgun (WGS) entry which is preliminary data.</text>
</comment>
<dbReference type="Pfam" id="PF00069">
    <property type="entry name" value="Pkinase"/>
    <property type="match status" value="1"/>
</dbReference>
<keyword evidence="4 5" id="KW-0067">ATP-binding</keyword>
<gene>
    <name evidence="8" type="ORF">SAMN06265222_101550</name>
</gene>
<evidence type="ECO:0000256" key="5">
    <source>
        <dbReference type="PROSITE-ProRule" id="PRU10141"/>
    </source>
</evidence>
<keyword evidence="1" id="KW-0808">Transferase</keyword>
<keyword evidence="6" id="KW-1133">Transmembrane helix</keyword>
<keyword evidence="2 5" id="KW-0547">Nucleotide-binding</keyword>
<dbReference type="InterPro" id="IPR008271">
    <property type="entry name" value="Ser/Thr_kinase_AS"/>
</dbReference>
<dbReference type="InterPro" id="IPR017441">
    <property type="entry name" value="Protein_kinase_ATP_BS"/>
</dbReference>
<organism evidence="8 9">
    <name type="scientific">Neorhodopirellula lusitana</name>
    <dbReference type="NCBI Taxonomy" id="445327"/>
    <lineage>
        <taxon>Bacteria</taxon>
        <taxon>Pseudomonadati</taxon>
        <taxon>Planctomycetota</taxon>
        <taxon>Planctomycetia</taxon>
        <taxon>Pirellulales</taxon>
        <taxon>Pirellulaceae</taxon>
        <taxon>Neorhodopirellula</taxon>
    </lineage>
</organism>